<accession>A0ABP0GFF4</accession>
<dbReference type="Proteomes" id="UP001642483">
    <property type="component" value="Unassembled WGS sequence"/>
</dbReference>
<sequence>MTSSILPKIIRQTSQHQPLDDEVLFFEEDEFTQSYYNLNENSSNETRLTFIESSAAEIQSPPNSRSSVNDDVSEQQEEGTDNPQHLRYQIHSMHSALRSSRIAIFVLSFILVILICVFIGSVIVILRLHEQIRVLNALCTSTTSPQY</sequence>
<gene>
    <name evidence="3" type="ORF">CVLEPA_LOCUS20860</name>
</gene>
<proteinExistence type="predicted"/>
<feature type="transmembrane region" description="Helical" evidence="2">
    <location>
        <begin position="102"/>
        <end position="126"/>
    </location>
</feature>
<dbReference type="EMBL" id="CAWYQH010000108">
    <property type="protein sequence ID" value="CAK8688905.1"/>
    <property type="molecule type" value="Genomic_DNA"/>
</dbReference>
<reference evidence="3 4" key="1">
    <citation type="submission" date="2024-02" db="EMBL/GenBank/DDBJ databases">
        <authorList>
            <person name="Daric V."/>
            <person name="Darras S."/>
        </authorList>
    </citation>
    <scope>NUCLEOTIDE SEQUENCE [LARGE SCALE GENOMIC DNA]</scope>
</reference>
<keyword evidence="2" id="KW-1133">Transmembrane helix</keyword>
<protein>
    <submittedName>
        <fullName evidence="3">Uncharacterized protein</fullName>
    </submittedName>
</protein>
<feature type="compositionally biased region" description="Polar residues" evidence="1">
    <location>
        <begin position="56"/>
        <end position="70"/>
    </location>
</feature>
<evidence type="ECO:0000313" key="4">
    <source>
        <dbReference type="Proteomes" id="UP001642483"/>
    </source>
</evidence>
<keyword evidence="2" id="KW-0472">Membrane</keyword>
<name>A0ABP0GFF4_CLALP</name>
<keyword evidence="4" id="KW-1185">Reference proteome</keyword>
<feature type="compositionally biased region" description="Acidic residues" evidence="1">
    <location>
        <begin position="71"/>
        <end position="80"/>
    </location>
</feature>
<evidence type="ECO:0000313" key="3">
    <source>
        <dbReference type="EMBL" id="CAK8688905.1"/>
    </source>
</evidence>
<organism evidence="3 4">
    <name type="scientific">Clavelina lepadiformis</name>
    <name type="common">Light-bulb sea squirt</name>
    <name type="synonym">Ascidia lepadiformis</name>
    <dbReference type="NCBI Taxonomy" id="159417"/>
    <lineage>
        <taxon>Eukaryota</taxon>
        <taxon>Metazoa</taxon>
        <taxon>Chordata</taxon>
        <taxon>Tunicata</taxon>
        <taxon>Ascidiacea</taxon>
        <taxon>Aplousobranchia</taxon>
        <taxon>Clavelinidae</taxon>
        <taxon>Clavelina</taxon>
    </lineage>
</organism>
<evidence type="ECO:0000256" key="1">
    <source>
        <dbReference type="SAM" id="MobiDB-lite"/>
    </source>
</evidence>
<comment type="caution">
    <text evidence="3">The sequence shown here is derived from an EMBL/GenBank/DDBJ whole genome shotgun (WGS) entry which is preliminary data.</text>
</comment>
<feature type="region of interest" description="Disordered" evidence="1">
    <location>
        <begin position="55"/>
        <end position="83"/>
    </location>
</feature>
<evidence type="ECO:0000256" key="2">
    <source>
        <dbReference type="SAM" id="Phobius"/>
    </source>
</evidence>
<keyword evidence="2" id="KW-0812">Transmembrane</keyword>